<evidence type="ECO:0000259" key="2">
    <source>
        <dbReference type="Pfam" id="PF18658"/>
    </source>
</evidence>
<dbReference type="RefSeq" id="XP_038831490.1">
    <property type="nucleotide sequence ID" value="XM_038975562.1"/>
</dbReference>
<feature type="compositionally biased region" description="Basic residues" evidence="1">
    <location>
        <begin position="1006"/>
        <end position="1015"/>
    </location>
</feature>
<feature type="compositionally biased region" description="Gly residues" evidence="1">
    <location>
        <begin position="1"/>
        <end position="11"/>
    </location>
</feature>
<accession>A0A8U0PV47</accession>
<feature type="compositionally biased region" description="Basic residues" evidence="1">
    <location>
        <begin position="967"/>
        <end position="981"/>
    </location>
</feature>
<dbReference type="InterPro" id="IPR052675">
    <property type="entry name" value="ZnF_transloc-Spindlin_int"/>
</dbReference>
<feature type="compositionally biased region" description="Basic and acidic residues" evidence="1">
    <location>
        <begin position="44"/>
        <end position="54"/>
    </location>
</feature>
<dbReference type="Pfam" id="PF18658">
    <property type="entry name" value="zf-C2H2_12"/>
    <property type="match status" value="1"/>
</dbReference>
<dbReference type="InterPro" id="IPR040647">
    <property type="entry name" value="SPIN-DOC_Znf-C2H2"/>
</dbReference>
<reference evidence="4" key="1">
    <citation type="submission" date="2025-08" db="UniProtKB">
        <authorList>
            <consortium name="RefSeq"/>
        </authorList>
    </citation>
    <scope>IDENTIFICATION</scope>
    <source>
        <tissue evidence="4">White muscle</tissue>
    </source>
</reference>
<sequence length="1557" mass="171809">MPTTQGTGGAGSPRVQRYRPASEFDNATLAQKREYWRTKKREQRAKLSEVKKESAGPGKGAMVCKMAVKNYPTGGAVIGTVTSAKPNGVLLNSGSFVPPVRVAVRASGSAPHQPQTGMTILNGSSPVVSSEQHLTTQSVSRPDAMTKTQVTVSVKPRSLTTNITTGMTIVTTQSAPMLVHKPGVRPRGMKVTPLGGKKSAVVAAQEVGSINDTSATLETEEERAAKRRENWRIKKREQRAKQAARLSKASKRITNMEVSLQKVELLPNVDVERPQSFLSGQGQRQCVSRVSAPFISAGRLLKNARAVASIAVKRESDDSILAKLTTVNANEQTVQLRAENLQEAKATMQTGIASNIIGYKPAGEPSRRLPGPVQFANVNRGMVRCRTPRQRFIETQRIFLGQRKMRKSPCHAKALTTHNAPRDDPKETPEQRAAQMREYWRVKKREQRAKLSGEVRAKMKERDALMQRVKRYQSILEDMRKARTASCKMLPQPTENRPTHTSASEIIGGFIMEDGTVTNNIPQIDLTTEAKETGGEIGSSSGMPVNNLFTNTHRQHQLFPKPTGDTFSNVVLSHQTQDNLPPPLIRSAQFKVSCPPVGLSIMKPPRLVSIRPRTEFRSTPKNLLNLHTVFQPQSHITLTHPQNIQNIFPGVPTAMPKPASCVMQMAVKASTASAVLNLDPKLTEEESMAKKREYWRVKKREQRAARAIRLRQGVQARGNAASQKRRNQRLARLATANPNVNTSVNHTHTIKPLSNTSLPMPPQGNQIKQERESISTHAPCPPLEQPLCVDIKLSQSPPHPDPPDLALNADSQATTLLAVASMKKLLEESLSTVADCKTEQPDCITEQLPCKSEPQACSSEENALQIEVKPNLPLLTLGDEEKASISGDLLLEVKGWQVDADAPPPCQVTIRPLSPHPKASPLSSPCTNTLSFSASPLNRSEPSSHTPTQSCSQKAASGGPLLPVPRRAQRLRAKKAGHHHCCSPEPPKLHHQPPQQQQPPCQLQNQHRRQQHQKHPQQQQQRQQHHHAPVVTDQNVTLQKKREYWRMMKRQQRARKARQGGGGLRQGDYSRRLAFKAAQAPNLHIVKTPTQRPVQIGGSFSLQAAPLLKPQPSPLLQPISPPASGPQASLSMVTNIPTLLVVSPTTSNMGQPSDTLQLRPPVNSTSISNSSIGHTGSPQTSHSFNTAFLPVGGGVTVPPLGEGKKGGLLLVESQQEAAPGSSPDSPRVRKWRLQVQEISDADASPIATLTPPPNPLTSIKFLPIHPPSQTSTFTPTQTPFKCQGAQIPQSGNLQNVGLPTMQGLTRSPIYISSMGPPKPVPGESEEETLRKKREYWRVKKKEQRARKSMRDRELTEKRASVNWRPILPSSQPQHLQQGLDTQEQDPDRWVNTSEDSELHLSTSRETDMGYFPDPSHTEEESELLFPDDDHNDNYNGPISDAVWRNCYLMDYDPLNQLLVCMVCGELQYSHSLEGVRAHIEEAHPDTLSLVPPERRHILEAWDEQVSRRELFFTSQLQQHSGGMGGNKDLLYIRGPRVLPGKERLRSLAMGTFGIEGF</sequence>
<dbReference type="GeneID" id="120030212"/>
<feature type="compositionally biased region" description="Basic and acidic residues" evidence="1">
    <location>
        <begin position="1396"/>
        <end position="1407"/>
    </location>
</feature>
<name>A0A8U0PV47_SALNM</name>
<feature type="region of interest" description="Disordered" evidence="1">
    <location>
        <begin position="1"/>
        <end position="58"/>
    </location>
</feature>
<protein>
    <submittedName>
        <fullName evidence="4">Uncharacterized protein LOC120030212</fullName>
    </submittedName>
</protein>
<feature type="compositionally biased region" description="Basic and acidic residues" evidence="1">
    <location>
        <begin position="420"/>
        <end position="430"/>
    </location>
</feature>
<keyword evidence="3" id="KW-1185">Reference proteome</keyword>
<gene>
    <name evidence="4" type="primary">LOC120030212</name>
</gene>
<evidence type="ECO:0000313" key="4">
    <source>
        <dbReference type="RefSeq" id="XP_038831490.1"/>
    </source>
</evidence>
<dbReference type="PANTHER" id="PTHR34589:SF2">
    <property type="entry name" value="ZINC FINGER TRANSLOCATION-ASSOCIATED PROTEIN"/>
    <property type="match status" value="1"/>
</dbReference>
<organism evidence="3 4">
    <name type="scientific">Salvelinus namaycush</name>
    <name type="common">Lake trout</name>
    <name type="synonym">Salmo namaycush</name>
    <dbReference type="NCBI Taxonomy" id="8040"/>
    <lineage>
        <taxon>Eukaryota</taxon>
        <taxon>Metazoa</taxon>
        <taxon>Chordata</taxon>
        <taxon>Craniata</taxon>
        <taxon>Vertebrata</taxon>
        <taxon>Euteleostomi</taxon>
        <taxon>Actinopterygii</taxon>
        <taxon>Neopterygii</taxon>
        <taxon>Teleostei</taxon>
        <taxon>Protacanthopterygii</taxon>
        <taxon>Salmoniformes</taxon>
        <taxon>Salmonidae</taxon>
        <taxon>Salmoninae</taxon>
        <taxon>Salvelinus</taxon>
    </lineage>
</organism>
<feature type="compositionally biased region" description="Polar residues" evidence="1">
    <location>
        <begin position="921"/>
        <end position="955"/>
    </location>
</feature>
<evidence type="ECO:0000313" key="3">
    <source>
        <dbReference type="Proteomes" id="UP000808372"/>
    </source>
</evidence>
<dbReference type="PANTHER" id="PTHR34589">
    <property type="entry name" value="SIMILAR TO RIKEN CDNA 2700081O15"/>
    <property type="match status" value="1"/>
</dbReference>
<dbReference type="GO" id="GO:0045892">
    <property type="term" value="P:negative regulation of DNA-templated transcription"/>
    <property type="evidence" value="ECO:0007669"/>
    <property type="project" value="TreeGrafter"/>
</dbReference>
<dbReference type="KEGG" id="snh:120030212"/>
<feature type="compositionally biased region" description="Polar residues" evidence="1">
    <location>
        <begin position="1368"/>
        <end position="1381"/>
    </location>
</feature>
<feature type="region of interest" description="Disordered" evidence="1">
    <location>
        <begin position="740"/>
        <end position="765"/>
    </location>
</feature>
<feature type="domain" description="SPIN-DOC-like zinc-finger" evidence="2">
    <location>
        <begin position="1442"/>
        <end position="1503"/>
    </location>
</feature>
<proteinExistence type="predicted"/>
<feature type="region of interest" description="Disordered" evidence="1">
    <location>
        <begin position="1337"/>
        <end position="1419"/>
    </location>
</feature>
<feature type="compositionally biased region" description="Basic and acidic residues" evidence="1">
    <location>
        <begin position="1348"/>
        <end position="1359"/>
    </location>
</feature>
<feature type="region of interest" description="Disordered" evidence="1">
    <location>
        <begin position="404"/>
        <end position="433"/>
    </location>
</feature>
<feature type="compositionally biased region" description="Basic residues" evidence="1">
    <location>
        <begin position="1337"/>
        <end position="1347"/>
    </location>
</feature>
<feature type="region of interest" description="Disordered" evidence="1">
    <location>
        <begin position="911"/>
        <end position="1033"/>
    </location>
</feature>
<feature type="compositionally biased region" description="Low complexity" evidence="1">
    <location>
        <begin position="992"/>
        <end position="1005"/>
    </location>
</feature>
<evidence type="ECO:0000256" key="1">
    <source>
        <dbReference type="SAM" id="MobiDB-lite"/>
    </source>
</evidence>
<dbReference type="Proteomes" id="UP000808372">
    <property type="component" value="Chromosome 36"/>
</dbReference>